<dbReference type="InterPro" id="IPR036388">
    <property type="entry name" value="WH-like_DNA-bd_sf"/>
</dbReference>
<dbReference type="GO" id="GO:0008270">
    <property type="term" value="F:zinc ion binding"/>
    <property type="evidence" value="ECO:0007669"/>
    <property type="project" value="UniProtKB-KW"/>
</dbReference>
<comment type="subcellular location">
    <subcellularLocation>
        <location evidence="1">Nucleus</location>
    </subcellularLocation>
</comment>
<keyword evidence="5" id="KW-0479">Metal-binding</keyword>
<evidence type="ECO:0000256" key="14">
    <source>
        <dbReference type="SAM" id="MobiDB-lite"/>
    </source>
</evidence>
<dbReference type="FunFam" id="3.30.60.60:FF:000001">
    <property type="entry name" value="Histone acetyltransferase"/>
    <property type="match status" value="1"/>
</dbReference>
<evidence type="ECO:0000256" key="3">
    <source>
        <dbReference type="ARBA" id="ARBA00013184"/>
    </source>
</evidence>
<evidence type="ECO:0000256" key="8">
    <source>
        <dbReference type="ARBA" id="ARBA00022990"/>
    </source>
</evidence>
<name>A0AAW1RP40_9CHLO</name>
<keyword evidence="4" id="KW-0808">Transferase</keyword>
<dbReference type="Gene3D" id="3.30.60.60">
    <property type="entry name" value="N-acetyl transferase-like"/>
    <property type="match status" value="1"/>
</dbReference>
<evidence type="ECO:0000256" key="7">
    <source>
        <dbReference type="ARBA" id="ARBA00022833"/>
    </source>
</evidence>
<dbReference type="GO" id="GO:0005634">
    <property type="term" value="C:nucleus"/>
    <property type="evidence" value="ECO:0007669"/>
    <property type="project" value="UniProtKB-SubCell"/>
</dbReference>
<dbReference type="InterPro" id="IPR002717">
    <property type="entry name" value="HAT_MYST-type"/>
</dbReference>
<dbReference type="Gene3D" id="2.30.30.140">
    <property type="match status" value="1"/>
</dbReference>
<comment type="similarity">
    <text evidence="2">Belongs to the MYST (SAS/MOZ) family.</text>
</comment>
<keyword evidence="9" id="KW-0805">Transcription regulation</keyword>
<dbReference type="FunFam" id="3.40.630.30:FF:000002">
    <property type="entry name" value="Histone acetyltransferase"/>
    <property type="match status" value="1"/>
</dbReference>
<keyword evidence="6" id="KW-0863">Zinc-finger</keyword>
<dbReference type="InterPro" id="IPR016181">
    <property type="entry name" value="Acyl_CoA_acyltransferase"/>
</dbReference>
<keyword evidence="11" id="KW-0539">Nucleus</keyword>
<dbReference type="PANTHER" id="PTHR10615:SF219">
    <property type="entry name" value="HISTONE ACETYLTRANSFERASE KAT5"/>
    <property type="match status" value="1"/>
</dbReference>
<dbReference type="Pfam" id="PF01853">
    <property type="entry name" value="MOZ_SAS"/>
    <property type="match status" value="1"/>
</dbReference>
<gene>
    <name evidence="16" type="ORF">WJX81_006025</name>
</gene>
<dbReference type="SUPFAM" id="SSF54160">
    <property type="entry name" value="Chromo domain-like"/>
    <property type="match status" value="1"/>
</dbReference>
<feature type="compositionally biased region" description="Low complexity" evidence="14">
    <location>
        <begin position="1"/>
        <end position="15"/>
    </location>
</feature>
<evidence type="ECO:0000256" key="12">
    <source>
        <dbReference type="ARBA" id="ARBA00023315"/>
    </source>
</evidence>
<dbReference type="InterPro" id="IPR040706">
    <property type="entry name" value="Zf-MYST"/>
</dbReference>
<dbReference type="Pfam" id="PF17772">
    <property type="entry name" value="zf-MYST"/>
    <property type="match status" value="1"/>
</dbReference>
<evidence type="ECO:0000256" key="2">
    <source>
        <dbReference type="ARBA" id="ARBA00010107"/>
    </source>
</evidence>
<evidence type="ECO:0000313" key="17">
    <source>
        <dbReference type="Proteomes" id="UP001445335"/>
    </source>
</evidence>
<keyword evidence="17" id="KW-1185">Reference proteome</keyword>
<dbReference type="Proteomes" id="UP001445335">
    <property type="component" value="Unassembled WGS sequence"/>
</dbReference>
<comment type="caution">
    <text evidence="16">The sequence shown here is derived from an EMBL/GenBank/DDBJ whole genome shotgun (WGS) entry which is preliminary data.</text>
</comment>
<dbReference type="Gene3D" id="3.40.630.30">
    <property type="match status" value="1"/>
</dbReference>
<dbReference type="InterPro" id="IPR016197">
    <property type="entry name" value="Chromo-like_dom_sf"/>
</dbReference>
<evidence type="ECO:0000313" key="16">
    <source>
        <dbReference type="EMBL" id="KAK9835037.1"/>
    </source>
</evidence>
<dbReference type="PROSITE" id="PS51726">
    <property type="entry name" value="MYST_HAT"/>
    <property type="match status" value="1"/>
</dbReference>
<evidence type="ECO:0000256" key="5">
    <source>
        <dbReference type="ARBA" id="ARBA00022723"/>
    </source>
</evidence>
<dbReference type="InterPro" id="IPR050603">
    <property type="entry name" value="MYST_HAT"/>
</dbReference>
<accession>A0AAW1RP40</accession>
<keyword evidence="8" id="KW-0007">Acetylation</keyword>
<dbReference type="EMBL" id="JALJOU010000030">
    <property type="protein sequence ID" value="KAK9835037.1"/>
    <property type="molecule type" value="Genomic_DNA"/>
</dbReference>
<dbReference type="AlphaFoldDB" id="A0AAW1RP40"/>
<dbReference type="SUPFAM" id="SSF55729">
    <property type="entry name" value="Acyl-CoA N-acyltransferases (Nat)"/>
    <property type="match status" value="1"/>
</dbReference>
<keyword evidence="10" id="KW-0804">Transcription</keyword>
<dbReference type="GO" id="GO:0006355">
    <property type="term" value="P:regulation of DNA-templated transcription"/>
    <property type="evidence" value="ECO:0007669"/>
    <property type="project" value="InterPro"/>
</dbReference>
<reference evidence="16 17" key="1">
    <citation type="journal article" date="2024" name="Nat. Commun.">
        <title>Phylogenomics reveals the evolutionary origins of lichenization in chlorophyte algae.</title>
        <authorList>
            <person name="Puginier C."/>
            <person name="Libourel C."/>
            <person name="Otte J."/>
            <person name="Skaloud P."/>
            <person name="Haon M."/>
            <person name="Grisel S."/>
            <person name="Petersen M."/>
            <person name="Berrin J.G."/>
            <person name="Delaux P.M."/>
            <person name="Dal Grande F."/>
            <person name="Keller J."/>
        </authorList>
    </citation>
    <scope>NUCLEOTIDE SEQUENCE [LARGE SCALE GENOMIC DNA]</scope>
    <source>
        <strain evidence="16 17">SAG 245.80</strain>
    </source>
</reference>
<dbReference type="Pfam" id="PF11717">
    <property type="entry name" value="Tudor-knot"/>
    <property type="match status" value="1"/>
</dbReference>
<evidence type="ECO:0000256" key="10">
    <source>
        <dbReference type="ARBA" id="ARBA00023163"/>
    </source>
</evidence>
<dbReference type="CDD" id="cd04301">
    <property type="entry name" value="NAT_SF"/>
    <property type="match status" value="1"/>
</dbReference>
<feature type="active site" description="Proton donor/acceptor" evidence="13">
    <location>
        <position position="336"/>
    </location>
</feature>
<keyword evidence="7" id="KW-0862">Zinc</keyword>
<organism evidence="16 17">
    <name type="scientific">Elliptochloris bilobata</name>
    <dbReference type="NCBI Taxonomy" id="381761"/>
    <lineage>
        <taxon>Eukaryota</taxon>
        <taxon>Viridiplantae</taxon>
        <taxon>Chlorophyta</taxon>
        <taxon>core chlorophytes</taxon>
        <taxon>Trebouxiophyceae</taxon>
        <taxon>Trebouxiophyceae incertae sedis</taxon>
        <taxon>Elliptochloris clade</taxon>
        <taxon>Elliptochloris</taxon>
    </lineage>
</organism>
<evidence type="ECO:0000256" key="11">
    <source>
        <dbReference type="ARBA" id="ARBA00023242"/>
    </source>
</evidence>
<dbReference type="Gene3D" id="1.10.10.10">
    <property type="entry name" value="Winged helix-like DNA-binding domain superfamily/Winged helix DNA-binding domain"/>
    <property type="match status" value="1"/>
</dbReference>
<dbReference type="EC" id="2.3.1.48" evidence="3"/>
<evidence type="ECO:0000256" key="13">
    <source>
        <dbReference type="PIRSR" id="PIRSR602717-51"/>
    </source>
</evidence>
<protein>
    <recommendedName>
        <fullName evidence="3">histone acetyltransferase</fullName>
        <ecNumber evidence="3">2.3.1.48</ecNumber>
    </recommendedName>
</protein>
<evidence type="ECO:0000256" key="4">
    <source>
        <dbReference type="ARBA" id="ARBA00022679"/>
    </source>
</evidence>
<evidence type="ECO:0000256" key="1">
    <source>
        <dbReference type="ARBA" id="ARBA00004123"/>
    </source>
</evidence>
<keyword evidence="12" id="KW-0012">Acyltransferase</keyword>
<evidence type="ECO:0000256" key="9">
    <source>
        <dbReference type="ARBA" id="ARBA00023015"/>
    </source>
</evidence>
<dbReference type="GO" id="GO:0004402">
    <property type="term" value="F:histone acetyltransferase activity"/>
    <property type="evidence" value="ECO:0007669"/>
    <property type="project" value="InterPro"/>
</dbReference>
<dbReference type="InterPro" id="IPR025995">
    <property type="entry name" value="Tudor-knot"/>
</dbReference>
<proteinExistence type="inferred from homology"/>
<dbReference type="PANTHER" id="PTHR10615">
    <property type="entry name" value="HISTONE ACETYLTRANSFERASE"/>
    <property type="match status" value="1"/>
</dbReference>
<evidence type="ECO:0000256" key="6">
    <source>
        <dbReference type="ARBA" id="ARBA00022771"/>
    </source>
</evidence>
<feature type="region of interest" description="Disordered" evidence="14">
    <location>
        <begin position="1"/>
        <end position="24"/>
    </location>
</feature>
<sequence>MAAAARPSRAAQAGAADHRQPEGEAAAFEVGSRVLVDASWDDKQKYLAEVVDRRRAADGSSSYYVHYHDMDKRMDEWRHELDLVPYQGAALADVATPRAALLPTMSGASLTSELITRNMKKKYNEIYHVPTDITDLAPIDQTLEKEHHERTKVKNIQVIELGRYEVDTWYYSPYPEPYNGLDRLFLCEFCLKYFGKRSTLLRHAAKCALRHPPGDEIYRSPPAGPGSVAPAIAMFEVDGNRSKIYCQCLCLMAKLFLDHKTLYYDVVDFLFYVLCEVDNEGYHIVGYFSKEKASQGGNNLACILTLPPYQRKGYGRFLIAFSYELTKKEGGFGTPERPLSDLGNVSYKSYWIRAILEVLHAGRGSMMSIQDVSNVTGIHPADVREAMGTLQLTQYVKGDTVLNVTPRIVEEHLQKMDNRLTILIDPARLHWTPYVASPTAGRR</sequence>
<evidence type="ECO:0000259" key="15">
    <source>
        <dbReference type="PROSITE" id="PS51726"/>
    </source>
</evidence>
<feature type="domain" description="MYST-type HAT" evidence="15">
    <location>
        <begin position="151"/>
        <end position="433"/>
    </location>
</feature>